<dbReference type="GO" id="GO:0005506">
    <property type="term" value="F:iron ion binding"/>
    <property type="evidence" value="ECO:0007669"/>
    <property type="project" value="InterPro"/>
</dbReference>
<evidence type="ECO:0000313" key="2">
    <source>
        <dbReference type="EMBL" id="KAK3247304.1"/>
    </source>
</evidence>
<dbReference type="GO" id="GO:0004497">
    <property type="term" value="F:monooxygenase activity"/>
    <property type="evidence" value="ECO:0007669"/>
    <property type="project" value="InterPro"/>
</dbReference>
<proteinExistence type="predicted"/>
<organism evidence="2 3">
    <name type="scientific">Cymbomonas tetramitiformis</name>
    <dbReference type="NCBI Taxonomy" id="36881"/>
    <lineage>
        <taxon>Eukaryota</taxon>
        <taxon>Viridiplantae</taxon>
        <taxon>Chlorophyta</taxon>
        <taxon>Pyramimonadophyceae</taxon>
        <taxon>Pyramimonadales</taxon>
        <taxon>Pyramimonadaceae</taxon>
        <taxon>Cymbomonas</taxon>
    </lineage>
</organism>
<evidence type="ECO:0008006" key="4">
    <source>
        <dbReference type="Google" id="ProtNLM"/>
    </source>
</evidence>
<dbReference type="GO" id="GO:0020037">
    <property type="term" value="F:heme binding"/>
    <property type="evidence" value="ECO:0007669"/>
    <property type="project" value="InterPro"/>
</dbReference>
<evidence type="ECO:0000313" key="3">
    <source>
        <dbReference type="Proteomes" id="UP001190700"/>
    </source>
</evidence>
<dbReference type="EMBL" id="LGRX02029080">
    <property type="protein sequence ID" value="KAK3247304.1"/>
    <property type="molecule type" value="Genomic_DNA"/>
</dbReference>
<dbReference type="SUPFAM" id="SSF48264">
    <property type="entry name" value="Cytochrome P450"/>
    <property type="match status" value="1"/>
</dbReference>
<gene>
    <name evidence="2" type="ORF">CYMTET_43191</name>
</gene>
<dbReference type="GO" id="GO:0016705">
    <property type="term" value="F:oxidoreductase activity, acting on paired donors, with incorporation or reduction of molecular oxygen"/>
    <property type="evidence" value="ECO:0007669"/>
    <property type="project" value="InterPro"/>
</dbReference>
<keyword evidence="3" id="KW-1185">Reference proteome</keyword>
<feature type="region of interest" description="Disordered" evidence="1">
    <location>
        <begin position="206"/>
        <end position="226"/>
    </location>
</feature>
<dbReference type="InterPro" id="IPR036396">
    <property type="entry name" value="Cyt_P450_sf"/>
</dbReference>
<dbReference type="Proteomes" id="UP001190700">
    <property type="component" value="Unassembled WGS sequence"/>
</dbReference>
<evidence type="ECO:0000256" key="1">
    <source>
        <dbReference type="SAM" id="MobiDB-lite"/>
    </source>
</evidence>
<dbReference type="Pfam" id="PF00067">
    <property type="entry name" value="p450"/>
    <property type="match status" value="1"/>
</dbReference>
<sequence length="322" mass="35454">MNVPGENQSMGLLSDESITFGQDPVTFVDKKIKKFGQIFGAKVMNENTVFVASQKGMQDLLLAEGAEYTFGTGYKTLMQGLYSDDTLLLADGGDWKNMRQELNQVFTRDLLSSSLERIQQHVERCVAGLGTEPVELYPFFRSLAEDISLMLFVDLQPEEMGTPAAENIRKQQTEHWHGLITVKSSLSSSYRKALKAREAIEEEIRKRLSAGREPGEPDATRPSMEAVTGRSIPMRVVEQVGDEAAVNQLTLLVSALVPKVITAAVWGRRPATFSTANSESVGSCVRGVCSILPESDAFTCPSSAVMSVWLLGRYERVAPRPL</sequence>
<reference evidence="2 3" key="1">
    <citation type="journal article" date="2015" name="Genome Biol. Evol.">
        <title>Comparative Genomics of a Bacterivorous Green Alga Reveals Evolutionary Causalities and Consequences of Phago-Mixotrophic Mode of Nutrition.</title>
        <authorList>
            <person name="Burns J.A."/>
            <person name="Paasch A."/>
            <person name="Narechania A."/>
            <person name="Kim E."/>
        </authorList>
    </citation>
    <scope>NUCLEOTIDE SEQUENCE [LARGE SCALE GENOMIC DNA]</scope>
    <source>
        <strain evidence="2 3">PLY_AMNH</strain>
    </source>
</reference>
<dbReference type="AlphaFoldDB" id="A0AAE0C3R5"/>
<dbReference type="InterPro" id="IPR001128">
    <property type="entry name" value="Cyt_P450"/>
</dbReference>
<accession>A0AAE0C3R5</accession>
<dbReference type="Gene3D" id="1.10.630.10">
    <property type="entry name" value="Cytochrome P450"/>
    <property type="match status" value="1"/>
</dbReference>
<name>A0AAE0C3R5_9CHLO</name>
<protein>
    <recommendedName>
        <fullName evidence="4">Cytochrome P450</fullName>
    </recommendedName>
</protein>
<comment type="caution">
    <text evidence="2">The sequence shown here is derived from an EMBL/GenBank/DDBJ whole genome shotgun (WGS) entry which is preliminary data.</text>
</comment>